<sequence>MNKILIVTPRFPYPVIGGDRLRIFNICKELAKKYELILVSLCETPSELNYPVPQDGVFSEVHRVMLPTWKSRLNTLLTMVNVFKRTPLQIAYYRSDEFQQLVNSKARECQLLLAHLVRTSEYIVNLPQPKVVEMTDAISMNYERVRQVAGKAGLKNFIYSLEQNRLNCYERQLIEKIDLAVFVSKVDKEYLYKNNYDNKVLVCSNGVDMSSYTNSEKNDSKRLVFIGNMNSVQNMDAALWFASKVMPVLRQHGDYTFVVIGRIQESSIKSLLQYPGVEVTGEIEDIGHYTVPALAGICSVRLGAGVQNKVLEYMAHGIPAIVSSVGYEGIHAQPDRDLIIAESVDDYVQAVLKLNSNQDYYQRISLNGKAFIARNQSWATQLQPFVEQIDKLIEG</sequence>
<name>A0A447L1U4_SEROD</name>
<accession>A0A447L1U4</accession>
<dbReference type="RefSeq" id="WP_088499637.1">
    <property type="nucleotide sequence ID" value="NZ_JAEKCK010000001.1"/>
</dbReference>
<organism evidence="1 2">
    <name type="scientific">Serratia odorifera</name>
    <dbReference type="NCBI Taxonomy" id="618"/>
    <lineage>
        <taxon>Bacteria</taxon>
        <taxon>Pseudomonadati</taxon>
        <taxon>Pseudomonadota</taxon>
        <taxon>Gammaproteobacteria</taxon>
        <taxon>Enterobacterales</taxon>
        <taxon>Yersiniaceae</taxon>
        <taxon>Serratia</taxon>
    </lineage>
</organism>
<dbReference type="GO" id="GO:0016757">
    <property type="term" value="F:glycosyltransferase activity"/>
    <property type="evidence" value="ECO:0007669"/>
    <property type="project" value="TreeGrafter"/>
</dbReference>
<gene>
    <name evidence="1" type="ORF">NCTC11214_05314</name>
</gene>
<dbReference type="PANTHER" id="PTHR12526">
    <property type="entry name" value="GLYCOSYLTRANSFERASE"/>
    <property type="match status" value="1"/>
</dbReference>
<dbReference type="AlphaFoldDB" id="A0A447L1U4"/>
<evidence type="ECO:0000313" key="2">
    <source>
        <dbReference type="Proteomes" id="UP000281391"/>
    </source>
</evidence>
<dbReference type="SUPFAM" id="SSF53756">
    <property type="entry name" value="UDP-Glycosyltransferase/glycogen phosphorylase"/>
    <property type="match status" value="1"/>
</dbReference>
<reference evidence="1 2" key="1">
    <citation type="submission" date="2018-12" db="EMBL/GenBank/DDBJ databases">
        <authorList>
            <consortium name="Pathogen Informatics"/>
        </authorList>
    </citation>
    <scope>NUCLEOTIDE SEQUENCE [LARGE SCALE GENOMIC DNA]</scope>
    <source>
        <strain evidence="1 2">NCTC11214</strain>
    </source>
</reference>
<dbReference type="CDD" id="cd03801">
    <property type="entry name" value="GT4_PimA-like"/>
    <property type="match status" value="1"/>
</dbReference>
<evidence type="ECO:0000313" key="1">
    <source>
        <dbReference type="EMBL" id="VDZ65122.1"/>
    </source>
</evidence>
<dbReference type="PANTHER" id="PTHR12526:SF600">
    <property type="entry name" value="GLYCOSYL TRANSFERASE GROUP 1"/>
    <property type="match status" value="1"/>
</dbReference>
<proteinExistence type="predicted"/>
<dbReference type="EMBL" id="LR134117">
    <property type="protein sequence ID" value="VDZ65122.1"/>
    <property type="molecule type" value="Genomic_DNA"/>
</dbReference>
<protein>
    <submittedName>
        <fullName evidence="1">Uncharacterized protein conserved in bacteria</fullName>
    </submittedName>
</protein>
<dbReference type="Proteomes" id="UP000281391">
    <property type="component" value="Chromosome"/>
</dbReference>
<dbReference type="Pfam" id="PF13692">
    <property type="entry name" value="Glyco_trans_1_4"/>
    <property type="match status" value="1"/>
</dbReference>
<dbReference type="KEGG" id="sof:NCTC11214_05314"/>
<dbReference type="Gene3D" id="3.40.50.2000">
    <property type="entry name" value="Glycogen Phosphorylase B"/>
    <property type="match status" value="2"/>
</dbReference>